<comment type="caution">
    <text evidence="6">The sequence shown here is derived from an EMBL/GenBank/DDBJ whole genome shotgun (WGS) entry which is preliminary data.</text>
</comment>
<keyword evidence="7" id="KW-1185">Reference proteome</keyword>
<keyword evidence="4" id="KW-0408">Iron</keyword>
<evidence type="ECO:0000256" key="4">
    <source>
        <dbReference type="ARBA" id="ARBA00023004"/>
    </source>
</evidence>
<sequence length="135" mass="15401">MPIIEWNSSFLLGIQEIDQHHQHLVSLLNRAYDGFTADAPAENVAAVLCELLDYTAYHFGAEEQLMKEQSFPGMAAHCEEHIQFSNKIEGMIKDYNSGKRLQSLELLIYLKNWLLNHILQIDFCLANYLTAKGTS</sequence>
<evidence type="ECO:0000256" key="2">
    <source>
        <dbReference type="ARBA" id="ARBA00022621"/>
    </source>
</evidence>
<feature type="domain" description="Hemerythrin-like" evidence="5">
    <location>
        <begin position="13"/>
        <end position="123"/>
    </location>
</feature>
<keyword evidence="2" id="KW-0813">Transport</keyword>
<dbReference type="NCBIfam" id="NF033749">
    <property type="entry name" value="bact_hemeryth"/>
    <property type="match status" value="1"/>
</dbReference>
<dbReference type="PROSITE" id="PS00550">
    <property type="entry name" value="HEMERYTHRINS"/>
    <property type="match status" value="1"/>
</dbReference>
<comment type="similarity">
    <text evidence="1">Belongs to the hemerythrin family.</text>
</comment>
<evidence type="ECO:0000313" key="7">
    <source>
        <dbReference type="Proteomes" id="UP000784128"/>
    </source>
</evidence>
<dbReference type="InterPro" id="IPR016131">
    <property type="entry name" value="Haemerythrin_Fe_BS"/>
</dbReference>
<dbReference type="RefSeq" id="WP_214301400.1">
    <property type="nucleotide sequence ID" value="NZ_JAHDYS010000021.1"/>
</dbReference>
<proteinExistence type="inferred from homology"/>
<dbReference type="InterPro" id="IPR012827">
    <property type="entry name" value="Hemerythrin_metal-bd"/>
</dbReference>
<dbReference type="PANTHER" id="PTHR37164:SF1">
    <property type="entry name" value="BACTERIOHEMERYTHRIN"/>
    <property type="match status" value="1"/>
</dbReference>
<dbReference type="PANTHER" id="PTHR37164">
    <property type="entry name" value="BACTERIOHEMERYTHRIN"/>
    <property type="match status" value="1"/>
</dbReference>
<dbReference type="EMBL" id="JAHDYS010000021">
    <property type="protein sequence ID" value="MBT1073395.1"/>
    <property type="molecule type" value="Genomic_DNA"/>
</dbReference>
<evidence type="ECO:0000256" key="3">
    <source>
        <dbReference type="ARBA" id="ARBA00022723"/>
    </source>
</evidence>
<dbReference type="NCBIfam" id="TIGR02481">
    <property type="entry name" value="hemeryth_dom"/>
    <property type="match status" value="1"/>
</dbReference>
<name>A0ABS5UCH1_9BACT</name>
<keyword evidence="2" id="KW-0561">Oxygen transport</keyword>
<keyword evidence="3" id="KW-0479">Metal-binding</keyword>
<protein>
    <submittedName>
        <fullName evidence="6">Hemerythrin family protein</fullName>
    </submittedName>
</protein>
<dbReference type="Proteomes" id="UP000784128">
    <property type="component" value="Unassembled WGS sequence"/>
</dbReference>
<dbReference type="SUPFAM" id="SSF47188">
    <property type="entry name" value="Hemerythrin-like"/>
    <property type="match status" value="1"/>
</dbReference>
<organism evidence="6 7">
    <name type="scientific">Pelotalea chapellei</name>
    <dbReference type="NCBI Taxonomy" id="44671"/>
    <lineage>
        <taxon>Bacteria</taxon>
        <taxon>Pseudomonadati</taxon>
        <taxon>Thermodesulfobacteriota</taxon>
        <taxon>Desulfuromonadia</taxon>
        <taxon>Geobacterales</taxon>
        <taxon>Geobacteraceae</taxon>
        <taxon>Pelotalea</taxon>
    </lineage>
</organism>
<reference evidence="6 7" key="1">
    <citation type="submission" date="2021-05" db="EMBL/GenBank/DDBJ databases">
        <title>The draft genome of Geobacter chapellei DSM 13688.</title>
        <authorList>
            <person name="Xu Z."/>
            <person name="Masuda Y."/>
            <person name="Itoh H."/>
            <person name="Senoo K."/>
        </authorList>
    </citation>
    <scope>NUCLEOTIDE SEQUENCE [LARGE SCALE GENOMIC DNA]</scope>
    <source>
        <strain evidence="6 7">DSM 13688</strain>
    </source>
</reference>
<dbReference type="Pfam" id="PF01814">
    <property type="entry name" value="Hemerythrin"/>
    <property type="match status" value="1"/>
</dbReference>
<dbReference type="InterPro" id="IPR035938">
    <property type="entry name" value="Hemerythrin-like_sf"/>
</dbReference>
<dbReference type="CDD" id="cd12107">
    <property type="entry name" value="Hemerythrin"/>
    <property type="match status" value="1"/>
</dbReference>
<dbReference type="InterPro" id="IPR012312">
    <property type="entry name" value="Hemerythrin-like"/>
</dbReference>
<evidence type="ECO:0000259" key="5">
    <source>
        <dbReference type="Pfam" id="PF01814"/>
    </source>
</evidence>
<dbReference type="InterPro" id="IPR050669">
    <property type="entry name" value="Hemerythrin"/>
</dbReference>
<gene>
    <name evidence="6" type="ORF">KJB30_16505</name>
</gene>
<evidence type="ECO:0000256" key="1">
    <source>
        <dbReference type="ARBA" id="ARBA00010587"/>
    </source>
</evidence>
<accession>A0ABS5UCH1</accession>
<evidence type="ECO:0000313" key="6">
    <source>
        <dbReference type="EMBL" id="MBT1073395.1"/>
    </source>
</evidence>
<dbReference type="Gene3D" id="1.20.120.50">
    <property type="entry name" value="Hemerythrin-like"/>
    <property type="match status" value="1"/>
</dbReference>